<evidence type="ECO:0000313" key="2">
    <source>
        <dbReference type="Proteomes" id="UP000604391"/>
    </source>
</evidence>
<proteinExistence type="predicted"/>
<dbReference type="GO" id="GO:0009143">
    <property type="term" value="P:nucleoside triphosphate catabolic process"/>
    <property type="evidence" value="ECO:0007669"/>
    <property type="project" value="InterPro"/>
</dbReference>
<dbReference type="EMBL" id="DVAD01000015">
    <property type="protein sequence ID" value="HIJ99805.1"/>
    <property type="molecule type" value="Genomic_DNA"/>
</dbReference>
<dbReference type="Proteomes" id="UP000604391">
    <property type="component" value="Unassembled WGS sequence"/>
</dbReference>
<dbReference type="PANTHER" id="PTHR46523:SF1">
    <property type="entry name" value="DCTP PYROPHOSPHATASE 1"/>
    <property type="match status" value="1"/>
</dbReference>
<sequence length="116" mass="13230">MGDWQELKNKVDEFIKVRDWGQFHNPKDIAVSISIEAAELLENFQWVRSDDVEAHLGNGKLAEVKDELADVVIYCLSMASALDVDLEALVLEKLRKNGEKYPVDKSKGSYKKYTEL</sequence>
<organism evidence="1 2">
    <name type="scientific">Candidatus Undinarchaeum marinum</name>
    <dbReference type="NCBI Taxonomy" id="2756141"/>
    <lineage>
        <taxon>Archaea</taxon>
        <taxon>Candidatus Undinarchaeota</taxon>
        <taxon>Candidatus Undinarchaeia</taxon>
        <taxon>Candidatus Undinarchaeales</taxon>
        <taxon>Candidatus Undinarchaeaceae</taxon>
        <taxon>Candidatus Undinarchaeum</taxon>
    </lineage>
</organism>
<dbReference type="CDD" id="cd11537">
    <property type="entry name" value="NTP-PPase_RS21-C6_like"/>
    <property type="match status" value="1"/>
</dbReference>
<comment type="caution">
    <text evidence="1">The sequence shown here is derived from an EMBL/GenBank/DDBJ whole genome shotgun (WGS) entry which is preliminary data.</text>
</comment>
<keyword evidence="2" id="KW-1185">Reference proteome</keyword>
<protein>
    <submittedName>
        <fullName evidence="1">Nucleotide pyrophosphohydrolase</fullName>
    </submittedName>
</protein>
<gene>
    <name evidence="1" type="ORF">H1011_03240</name>
</gene>
<dbReference type="AlphaFoldDB" id="A0A832V8Z2"/>
<dbReference type="GO" id="GO:0047429">
    <property type="term" value="F:nucleoside triphosphate diphosphatase activity"/>
    <property type="evidence" value="ECO:0007669"/>
    <property type="project" value="InterPro"/>
</dbReference>
<evidence type="ECO:0000313" key="1">
    <source>
        <dbReference type="EMBL" id="HIJ99805.1"/>
    </source>
</evidence>
<name>A0A832V8Z2_9ARCH</name>
<accession>A0A832V8Z2</accession>
<dbReference type="Pfam" id="PF12643">
    <property type="entry name" value="MazG-like"/>
    <property type="match status" value="1"/>
</dbReference>
<reference evidence="1 2" key="1">
    <citation type="journal article" name="Nat. Commun.">
        <title>Undinarchaeota illuminate DPANN phylogeny and the impact of gene transfer on archaeal evolution.</title>
        <authorList>
            <person name="Dombrowski N."/>
            <person name="Williams T.A."/>
            <person name="Sun J."/>
            <person name="Woodcroft B.J."/>
            <person name="Lee J.H."/>
            <person name="Minh B.Q."/>
            <person name="Rinke C."/>
            <person name="Spang A."/>
        </authorList>
    </citation>
    <scope>NUCLEOTIDE SEQUENCE [LARGE SCALE GENOMIC DNA]</scope>
    <source>
        <strain evidence="1">MAG_bin17</strain>
    </source>
</reference>
<dbReference type="PANTHER" id="PTHR46523">
    <property type="entry name" value="DCTP PYROPHOSPHATASE 1"/>
    <property type="match status" value="1"/>
</dbReference>
<dbReference type="SUPFAM" id="SSF101386">
    <property type="entry name" value="all-alpha NTP pyrophosphatases"/>
    <property type="match status" value="1"/>
</dbReference>
<dbReference type="InterPro" id="IPR052555">
    <property type="entry name" value="dCTP_Pyrophosphatase"/>
</dbReference>
<dbReference type="InterPro" id="IPR025984">
    <property type="entry name" value="DCTPP"/>
</dbReference>
<dbReference type="PIRSF" id="PIRSF029826">
    <property type="entry name" value="UCP029826_pph"/>
    <property type="match status" value="1"/>
</dbReference>
<dbReference type="Gene3D" id="1.10.287.1080">
    <property type="entry name" value="MazG-like"/>
    <property type="match status" value="1"/>
</dbReference>